<evidence type="ECO:0000313" key="1">
    <source>
        <dbReference type="EMBL" id="KAI7996073.1"/>
    </source>
</evidence>
<reference evidence="1 2" key="1">
    <citation type="journal article" date="2022" name="Plant J.">
        <title>Chromosome-level genome of Camellia lanceoleosa provides a valuable resource for understanding genome evolution and self-incompatibility.</title>
        <authorList>
            <person name="Gong W."/>
            <person name="Xiao S."/>
            <person name="Wang L."/>
            <person name="Liao Z."/>
            <person name="Chang Y."/>
            <person name="Mo W."/>
            <person name="Hu G."/>
            <person name="Li W."/>
            <person name="Zhao G."/>
            <person name="Zhu H."/>
            <person name="Hu X."/>
            <person name="Ji K."/>
            <person name="Xiang X."/>
            <person name="Song Q."/>
            <person name="Yuan D."/>
            <person name="Jin S."/>
            <person name="Zhang L."/>
        </authorList>
    </citation>
    <scope>NUCLEOTIDE SEQUENCE [LARGE SCALE GENOMIC DNA]</scope>
    <source>
        <strain evidence="1">SQ_2022a</strain>
    </source>
</reference>
<protein>
    <submittedName>
        <fullName evidence="1">Uncharacterized protein</fullName>
    </submittedName>
</protein>
<accession>A0ACC0G4Q0</accession>
<keyword evidence="2" id="KW-1185">Reference proteome</keyword>
<organism evidence="1 2">
    <name type="scientific">Camellia lanceoleosa</name>
    <dbReference type="NCBI Taxonomy" id="1840588"/>
    <lineage>
        <taxon>Eukaryota</taxon>
        <taxon>Viridiplantae</taxon>
        <taxon>Streptophyta</taxon>
        <taxon>Embryophyta</taxon>
        <taxon>Tracheophyta</taxon>
        <taxon>Spermatophyta</taxon>
        <taxon>Magnoliopsida</taxon>
        <taxon>eudicotyledons</taxon>
        <taxon>Gunneridae</taxon>
        <taxon>Pentapetalae</taxon>
        <taxon>asterids</taxon>
        <taxon>Ericales</taxon>
        <taxon>Theaceae</taxon>
        <taxon>Camellia</taxon>
    </lineage>
</organism>
<evidence type="ECO:0000313" key="2">
    <source>
        <dbReference type="Proteomes" id="UP001060215"/>
    </source>
</evidence>
<name>A0ACC0G4Q0_9ERIC</name>
<proteinExistence type="predicted"/>
<sequence>MEKSPLLKISEQDLHQWGLLQQVVHRLFLRVLLQLSTQASSTSSAILRGVKCCLAANYCLHNYGEFSKALNQERQRLENIIHCRERRLALIETLLELPIKPTRGSYLCSGKLPWLLNFVFNCHETLFHQLLPIFNSGKSLLLSLTPLWIS</sequence>
<dbReference type="Proteomes" id="UP001060215">
    <property type="component" value="Chromosome 12"/>
</dbReference>
<comment type="caution">
    <text evidence="1">The sequence shown here is derived from an EMBL/GenBank/DDBJ whole genome shotgun (WGS) entry which is preliminary data.</text>
</comment>
<gene>
    <name evidence="1" type="ORF">LOK49_LG11G02055</name>
</gene>
<dbReference type="EMBL" id="CM045769">
    <property type="protein sequence ID" value="KAI7996073.1"/>
    <property type="molecule type" value="Genomic_DNA"/>
</dbReference>